<evidence type="ECO:0000313" key="3">
    <source>
        <dbReference type="EMBL" id="KAK9104535.1"/>
    </source>
</evidence>
<dbReference type="InterPro" id="IPR056729">
    <property type="entry name" value="GMPPB_C"/>
</dbReference>
<dbReference type="SUPFAM" id="SSF51161">
    <property type="entry name" value="Trimeric LpxA-like enzymes"/>
    <property type="match status" value="1"/>
</dbReference>
<gene>
    <name evidence="3" type="ORF">Scep_021379</name>
</gene>
<dbReference type="InterPro" id="IPR011004">
    <property type="entry name" value="Trimer_LpxA-like_sf"/>
</dbReference>
<dbReference type="AlphaFoldDB" id="A0AAP0I1G0"/>
<feature type="domain" description="Mannose-1-phosphate guanyltransferase C-terminal" evidence="2">
    <location>
        <begin position="140"/>
        <end position="207"/>
    </location>
</feature>
<dbReference type="Proteomes" id="UP001419268">
    <property type="component" value="Unassembled WGS sequence"/>
</dbReference>
<dbReference type="Gene3D" id="3.90.550.10">
    <property type="entry name" value="Spore Coat Polysaccharide Biosynthesis Protein SpsA, Chain A"/>
    <property type="match status" value="1"/>
</dbReference>
<evidence type="ECO:0000313" key="4">
    <source>
        <dbReference type="Proteomes" id="UP001419268"/>
    </source>
</evidence>
<protein>
    <recommendedName>
        <fullName evidence="2">Mannose-1-phosphate guanyltransferase C-terminal domain-containing protein</fullName>
    </recommendedName>
</protein>
<organism evidence="3 4">
    <name type="scientific">Stephania cephalantha</name>
    <dbReference type="NCBI Taxonomy" id="152367"/>
    <lineage>
        <taxon>Eukaryota</taxon>
        <taxon>Viridiplantae</taxon>
        <taxon>Streptophyta</taxon>
        <taxon>Embryophyta</taxon>
        <taxon>Tracheophyta</taxon>
        <taxon>Spermatophyta</taxon>
        <taxon>Magnoliopsida</taxon>
        <taxon>Ranunculales</taxon>
        <taxon>Menispermaceae</taxon>
        <taxon>Menispermoideae</taxon>
        <taxon>Cissampelideae</taxon>
        <taxon>Stephania</taxon>
    </lineage>
</organism>
<dbReference type="SUPFAM" id="SSF53448">
    <property type="entry name" value="Nucleotide-diphospho-sugar transferases"/>
    <property type="match status" value="1"/>
</dbReference>
<sequence length="225" mass="25100">MLKNFYPFTLAVDLPCDTHKEALPDLRTHLSLAPPFQSAATCPHHTRHPRPIHQWDSATSSHAGAQLMGDSHLNLQQTRNSRQICHSVTMKALINLGSLGRRWKPLPLIVPKPLVDFANKPAILYQIEALKATGVAEVFVVINKEQECVVEAGVRLSNCVLMRGACIKRNSCICSSIIGWNCSVGAWARVDNPLILDEDMHIEMKYIAECNGNYARLIDKEIIEN</sequence>
<feature type="region of interest" description="Disordered" evidence="1">
    <location>
        <begin position="40"/>
        <end position="59"/>
    </location>
</feature>
<comment type="caution">
    <text evidence="3">The sequence shown here is derived from an EMBL/GenBank/DDBJ whole genome shotgun (WGS) entry which is preliminary data.</text>
</comment>
<dbReference type="InterPro" id="IPR029044">
    <property type="entry name" value="Nucleotide-diphossugar_trans"/>
</dbReference>
<keyword evidence="4" id="KW-1185">Reference proteome</keyword>
<dbReference type="GO" id="GO:0016779">
    <property type="term" value="F:nucleotidyltransferase activity"/>
    <property type="evidence" value="ECO:0007669"/>
    <property type="project" value="UniProtKB-KW"/>
</dbReference>
<dbReference type="PANTHER" id="PTHR22572">
    <property type="entry name" value="SUGAR-1-PHOSPHATE GUANYL TRANSFERASE"/>
    <property type="match status" value="1"/>
</dbReference>
<dbReference type="EMBL" id="JBBNAG010000009">
    <property type="protein sequence ID" value="KAK9104535.1"/>
    <property type="molecule type" value="Genomic_DNA"/>
</dbReference>
<reference evidence="3 4" key="1">
    <citation type="submission" date="2024-01" db="EMBL/GenBank/DDBJ databases">
        <title>Genome assemblies of Stephania.</title>
        <authorList>
            <person name="Yang L."/>
        </authorList>
    </citation>
    <scope>NUCLEOTIDE SEQUENCE [LARGE SCALE GENOMIC DNA]</scope>
    <source>
        <strain evidence="3">JXDWG</strain>
        <tissue evidence="3">Leaf</tissue>
    </source>
</reference>
<name>A0AAP0I1G0_9MAGN</name>
<evidence type="ECO:0000259" key="2">
    <source>
        <dbReference type="Pfam" id="PF25087"/>
    </source>
</evidence>
<proteinExistence type="predicted"/>
<evidence type="ECO:0000256" key="1">
    <source>
        <dbReference type="SAM" id="MobiDB-lite"/>
    </source>
</evidence>
<accession>A0AAP0I1G0</accession>
<dbReference type="Pfam" id="PF25087">
    <property type="entry name" value="GMPPB_C"/>
    <property type="match status" value="1"/>
</dbReference>
<dbReference type="InterPro" id="IPR050486">
    <property type="entry name" value="Mannose-1P_guanyltransferase"/>
</dbReference>